<protein>
    <submittedName>
        <fullName evidence="2">DUF2829 domain-containing protein</fullName>
    </submittedName>
</protein>
<dbReference type="Pfam" id="PF11195">
    <property type="entry name" value="Tad2-like"/>
    <property type="match status" value="1"/>
</dbReference>
<dbReference type="Proteomes" id="UP000245607">
    <property type="component" value="Unassembled WGS sequence"/>
</dbReference>
<evidence type="ECO:0000259" key="1">
    <source>
        <dbReference type="Pfam" id="PF11195"/>
    </source>
</evidence>
<gene>
    <name evidence="2" type="ORF">DB362_02490</name>
</gene>
<sequence length="81" mass="9399">MIEMTIIEAIKAIKDGQAITRKDEIGFGYYIPTDGPGGVEMYEEDGNLLSIRWNPRKDDLIADDWVIVKKITPRKKRYFHN</sequence>
<accession>A0A2U2M7P6</accession>
<dbReference type="AlphaFoldDB" id="A0A2U2M7P6"/>
<name>A0A2U2M7P6_9LACO</name>
<evidence type="ECO:0000313" key="3">
    <source>
        <dbReference type="Proteomes" id="UP000245607"/>
    </source>
</evidence>
<organism evidence="2 3">
    <name type="scientific">Ligilactobacillus salivarius</name>
    <dbReference type="NCBI Taxonomy" id="1624"/>
    <lineage>
        <taxon>Bacteria</taxon>
        <taxon>Bacillati</taxon>
        <taxon>Bacillota</taxon>
        <taxon>Bacilli</taxon>
        <taxon>Lactobacillales</taxon>
        <taxon>Lactobacillaceae</taxon>
        <taxon>Ligilactobacillus</taxon>
    </lineage>
</organism>
<feature type="domain" description="Thoeris anti-defense 2-like" evidence="1">
    <location>
        <begin position="4"/>
        <end position="68"/>
    </location>
</feature>
<evidence type="ECO:0000313" key="2">
    <source>
        <dbReference type="EMBL" id="PWG52806.1"/>
    </source>
</evidence>
<comment type="caution">
    <text evidence="2">The sequence shown here is derived from an EMBL/GenBank/DDBJ whole genome shotgun (WGS) entry which is preliminary data.</text>
</comment>
<dbReference type="InterPro" id="IPR021361">
    <property type="entry name" value="Tad2-like_dom"/>
</dbReference>
<proteinExistence type="predicted"/>
<reference evidence="2 3" key="1">
    <citation type="submission" date="2018-05" db="EMBL/GenBank/DDBJ databases">
        <title>Lactobacillus salivarius genome sequencing and assembly.</title>
        <authorList>
            <person name="Audisio C."/>
            <person name="Albarracin L."/>
            <person name="Torres M.J."/>
            <person name="Hebert E.M."/>
            <person name="Saavedra L."/>
        </authorList>
    </citation>
    <scope>NUCLEOTIDE SEQUENCE [LARGE SCALE GENOMIC DNA]</scope>
    <source>
        <strain evidence="2 3">A3iob</strain>
    </source>
</reference>
<dbReference type="EMBL" id="QFAS01000005">
    <property type="protein sequence ID" value="PWG52806.1"/>
    <property type="molecule type" value="Genomic_DNA"/>
</dbReference>